<dbReference type="EMBL" id="JAODUP010000109">
    <property type="protein sequence ID" value="KAK2161800.1"/>
    <property type="molecule type" value="Genomic_DNA"/>
</dbReference>
<proteinExistence type="predicted"/>
<dbReference type="InterPro" id="IPR053912">
    <property type="entry name" value="PGAP2IP_TM_1nd"/>
</dbReference>
<dbReference type="AlphaFoldDB" id="A0AAD9N9G6"/>
<evidence type="ECO:0000259" key="2">
    <source>
        <dbReference type="Pfam" id="PF23022"/>
    </source>
</evidence>
<evidence type="ECO:0000313" key="3">
    <source>
        <dbReference type="EMBL" id="KAK2161800.1"/>
    </source>
</evidence>
<comment type="caution">
    <text evidence="3">The sequence shown here is derived from an EMBL/GenBank/DDBJ whole genome shotgun (WGS) entry which is preliminary data.</text>
</comment>
<evidence type="ECO:0000256" key="1">
    <source>
        <dbReference type="SAM" id="Phobius"/>
    </source>
</evidence>
<organism evidence="3 4">
    <name type="scientific">Paralvinella palmiformis</name>
    <dbReference type="NCBI Taxonomy" id="53620"/>
    <lineage>
        <taxon>Eukaryota</taxon>
        <taxon>Metazoa</taxon>
        <taxon>Spiralia</taxon>
        <taxon>Lophotrochozoa</taxon>
        <taxon>Annelida</taxon>
        <taxon>Polychaeta</taxon>
        <taxon>Sedentaria</taxon>
        <taxon>Canalipalpata</taxon>
        <taxon>Terebellida</taxon>
        <taxon>Terebelliformia</taxon>
        <taxon>Alvinellidae</taxon>
        <taxon>Paralvinella</taxon>
    </lineage>
</organism>
<feature type="transmembrane region" description="Helical" evidence="1">
    <location>
        <begin position="88"/>
        <end position="111"/>
    </location>
</feature>
<protein>
    <recommendedName>
        <fullName evidence="2">PGAP2IP first transmembrane domain-containing protein</fullName>
    </recommendedName>
</protein>
<feature type="transmembrane region" description="Helical" evidence="1">
    <location>
        <begin position="12"/>
        <end position="30"/>
    </location>
</feature>
<keyword evidence="1" id="KW-0812">Transmembrane</keyword>
<feature type="transmembrane region" description="Helical" evidence="1">
    <location>
        <begin position="36"/>
        <end position="54"/>
    </location>
</feature>
<dbReference type="Pfam" id="PF23022">
    <property type="entry name" value="6TM_1st_PGAP2IP"/>
    <property type="match status" value="1"/>
</dbReference>
<keyword evidence="1" id="KW-0472">Membrane</keyword>
<keyword evidence="1" id="KW-1133">Transmembrane helix</keyword>
<evidence type="ECO:0000313" key="4">
    <source>
        <dbReference type="Proteomes" id="UP001208570"/>
    </source>
</evidence>
<gene>
    <name evidence="3" type="ORF">LSH36_109g01014</name>
</gene>
<accession>A0AAD9N9G6</accession>
<reference evidence="3" key="1">
    <citation type="journal article" date="2023" name="Mol. Biol. Evol.">
        <title>Third-Generation Sequencing Reveals the Adaptive Role of the Epigenome in Three Deep-Sea Polychaetes.</title>
        <authorList>
            <person name="Perez M."/>
            <person name="Aroh O."/>
            <person name="Sun Y."/>
            <person name="Lan Y."/>
            <person name="Juniper S.K."/>
            <person name="Young C.R."/>
            <person name="Angers B."/>
            <person name="Qian P.Y."/>
        </authorList>
    </citation>
    <scope>NUCLEOTIDE SEQUENCE</scope>
    <source>
        <strain evidence="3">P08H-3</strain>
    </source>
</reference>
<feature type="domain" description="PGAP2IP first transmembrane" evidence="2">
    <location>
        <begin position="13"/>
        <end position="147"/>
    </location>
</feature>
<name>A0AAD9N9G6_9ANNE</name>
<sequence>MFRSLIRETVLGYVFWSLFQALAPMIWFYPLNELEISGYEAFAVLLFSPILLGIRPFKMFFQLNGFGLAVLRCLSVASLASFQAPSTLLRLIILSFGCFCLMLVFVVSIYADQENRTLTLWGHILGLYAFIVSRIWFVTFVPVWWTPFTNSTVIAIAAIATIDKIISGN</sequence>
<keyword evidence="4" id="KW-1185">Reference proteome</keyword>
<feature type="transmembrane region" description="Helical" evidence="1">
    <location>
        <begin position="61"/>
        <end position="82"/>
    </location>
</feature>
<dbReference type="Proteomes" id="UP001208570">
    <property type="component" value="Unassembled WGS sequence"/>
</dbReference>
<feature type="transmembrane region" description="Helical" evidence="1">
    <location>
        <begin position="118"/>
        <end position="137"/>
    </location>
</feature>